<feature type="non-terminal residue" evidence="11">
    <location>
        <position position="1"/>
    </location>
</feature>
<feature type="transmembrane region" description="Helical" evidence="10">
    <location>
        <begin position="281"/>
        <end position="301"/>
    </location>
</feature>
<accession>A0A0L1IPM1</accession>
<feature type="transmembrane region" description="Helical" evidence="10">
    <location>
        <begin position="82"/>
        <end position="107"/>
    </location>
</feature>
<evidence type="ECO:0000256" key="3">
    <source>
        <dbReference type="ARBA" id="ARBA00022692"/>
    </source>
</evidence>
<dbReference type="GO" id="GO:0005794">
    <property type="term" value="C:Golgi apparatus"/>
    <property type="evidence" value="ECO:0007669"/>
    <property type="project" value="TreeGrafter"/>
</dbReference>
<dbReference type="GeneID" id="26811369"/>
<dbReference type="PANTHER" id="PTHR34391">
    <property type="entry name" value="UPF0658 GOLGI APPARATUS MEMBRANE PROTEIN C1952.10C-RELATED"/>
    <property type="match status" value="1"/>
</dbReference>
<gene>
    <name evidence="11" type="ORF">ANOM_009565</name>
</gene>
<proteinExistence type="inferred from homology"/>
<feature type="transmembrane region" description="Helical" evidence="10">
    <location>
        <begin position="501"/>
        <end position="521"/>
    </location>
</feature>
<keyword evidence="4" id="KW-0653">Protein transport</keyword>
<evidence type="ECO:0000256" key="4">
    <source>
        <dbReference type="ARBA" id="ARBA00022927"/>
    </source>
</evidence>
<dbReference type="Proteomes" id="UP000037505">
    <property type="component" value="Unassembled WGS sequence"/>
</dbReference>
<dbReference type="PANTHER" id="PTHR34391:SF1">
    <property type="entry name" value="UPF0658 GOLGI APPARATUS MEMBRANE PROTEIN C1952.10C-RELATED"/>
    <property type="match status" value="1"/>
</dbReference>
<dbReference type="InterPro" id="IPR016482">
    <property type="entry name" value="SecG/Sec61-beta/Sbh"/>
</dbReference>
<dbReference type="AlphaFoldDB" id="A0A0L1IPM1"/>
<sequence length="529" mass="58460">LHFRRHTVVRTVILYPRSETPADTSSVAEPITKIQTNNSRASLLGGSFDPAFRRGGGFRGREGYANVPPHTKKRKMYRPNSMWTWSFCIVTLFQAVVTLALECYVFADFQLKLYEIAVNVTASKTIPTFLALYSFGFIYELVLVYDALRLKNTIQVIGLCVCNVGLLIYGAVQVEQIKDAIGVLNDNTAIDPAVWGQIKPFLIIIPCVVAMGTLLMMIVAWKLYDEFAWSIYKHISADLRMKRRYLTYQIYIALLKFDFFFFLGFTVQFVVIVTNRHDAEFALTLAAIPVTILILLAAALFVRRESSIGMIVIILLYFAALAYFLFKLYRIYDKNTYQEYLQAQRSLTFFAVITLVLIVMTIINACMCMHNFHKGLKPHVNRKKARKDEEKTTELSSNIAGQASPRAASPLTSGAESGPDSKASGAGAGAAGSVSSIARTSSPTPPGGPRAALRRRAAADHKESLRNARPSSTRAAGAGGSSGTMLKLYTDESPGLRVDPVVVLVLSLGFIFSVVGLHVIAKITRKFSS</sequence>
<dbReference type="GO" id="GO:0015031">
    <property type="term" value="P:protein transport"/>
    <property type="evidence" value="ECO:0007669"/>
    <property type="project" value="UniProtKB-KW"/>
</dbReference>
<feature type="transmembrane region" description="Helical" evidence="10">
    <location>
        <begin position="346"/>
        <end position="367"/>
    </location>
</feature>
<evidence type="ECO:0000256" key="9">
    <source>
        <dbReference type="SAM" id="MobiDB-lite"/>
    </source>
</evidence>
<dbReference type="RefSeq" id="XP_015402228.1">
    <property type="nucleotide sequence ID" value="XM_015554821.1"/>
</dbReference>
<comment type="caution">
    <text evidence="11">The sequence shown here is derived from an EMBL/GenBank/DDBJ whole genome shotgun (WGS) entry which is preliminary data.</text>
</comment>
<dbReference type="Pfam" id="PF03911">
    <property type="entry name" value="Sec61_beta"/>
    <property type="match status" value="1"/>
</dbReference>
<organism evidence="11 12">
    <name type="scientific">Aspergillus nomiae NRRL (strain ATCC 15546 / NRRL 13137 / CBS 260.88 / M93)</name>
    <dbReference type="NCBI Taxonomy" id="1509407"/>
    <lineage>
        <taxon>Eukaryota</taxon>
        <taxon>Fungi</taxon>
        <taxon>Dikarya</taxon>
        <taxon>Ascomycota</taxon>
        <taxon>Pezizomycotina</taxon>
        <taxon>Eurotiomycetes</taxon>
        <taxon>Eurotiomycetidae</taxon>
        <taxon>Eurotiales</taxon>
        <taxon>Aspergillaceae</taxon>
        <taxon>Aspergillus</taxon>
        <taxon>Aspergillus subgen. Circumdati</taxon>
    </lineage>
</organism>
<keyword evidence="7 10" id="KW-0472">Membrane</keyword>
<feature type="transmembrane region" description="Helical" evidence="10">
    <location>
        <begin position="152"/>
        <end position="172"/>
    </location>
</feature>
<feature type="region of interest" description="Disordered" evidence="9">
    <location>
        <begin position="379"/>
        <end position="483"/>
    </location>
</feature>
<evidence type="ECO:0000256" key="1">
    <source>
        <dbReference type="ARBA" id="ARBA00006103"/>
    </source>
</evidence>
<name>A0A0L1IPM1_ASPN3</name>
<evidence type="ECO:0000256" key="2">
    <source>
        <dbReference type="ARBA" id="ARBA00022448"/>
    </source>
</evidence>
<evidence type="ECO:0000256" key="5">
    <source>
        <dbReference type="ARBA" id="ARBA00022989"/>
    </source>
</evidence>
<comment type="similarity">
    <text evidence="1">Belongs to the SEC61-beta family.</text>
</comment>
<keyword evidence="3 10" id="KW-0812">Transmembrane</keyword>
<keyword evidence="6" id="KW-0811">Translocation</keyword>
<evidence type="ECO:0000256" key="6">
    <source>
        <dbReference type="ARBA" id="ARBA00023010"/>
    </source>
</evidence>
<evidence type="ECO:0000256" key="10">
    <source>
        <dbReference type="SAM" id="Phobius"/>
    </source>
</evidence>
<dbReference type="EMBL" id="JNOM01000466">
    <property type="protein sequence ID" value="KNG81305.1"/>
    <property type="molecule type" value="Genomic_DNA"/>
</dbReference>
<dbReference type="InterPro" id="IPR040410">
    <property type="entry name" value="UPF0658_Golgi"/>
</dbReference>
<evidence type="ECO:0000256" key="7">
    <source>
        <dbReference type="ARBA" id="ARBA00023136"/>
    </source>
</evidence>
<evidence type="ECO:0000313" key="11">
    <source>
        <dbReference type="EMBL" id="KNG81305.1"/>
    </source>
</evidence>
<keyword evidence="12" id="KW-1185">Reference proteome</keyword>
<feature type="transmembrane region" description="Helical" evidence="10">
    <location>
        <begin position="308"/>
        <end position="326"/>
    </location>
</feature>
<feature type="transmembrane region" description="Helical" evidence="10">
    <location>
        <begin position="127"/>
        <end position="145"/>
    </location>
</feature>
<evidence type="ECO:0000313" key="12">
    <source>
        <dbReference type="Proteomes" id="UP000037505"/>
    </source>
</evidence>
<evidence type="ECO:0000256" key="8">
    <source>
        <dbReference type="ARBA" id="ARBA00037847"/>
    </source>
</evidence>
<feature type="compositionally biased region" description="Basic and acidic residues" evidence="9">
    <location>
        <begin position="457"/>
        <end position="466"/>
    </location>
</feature>
<protein>
    <submittedName>
        <fullName evidence="11">Uncharacterized protein</fullName>
    </submittedName>
</protein>
<feature type="compositionally biased region" description="Low complexity" evidence="9">
    <location>
        <begin position="417"/>
        <end position="438"/>
    </location>
</feature>
<reference evidence="11 12" key="1">
    <citation type="submission" date="2014-06" db="EMBL/GenBank/DDBJ databases">
        <title>The Genome of the Aflatoxigenic Filamentous Fungus Aspergillus nomius.</title>
        <authorList>
            <person name="Moore M.G."/>
            <person name="Shannon B.M."/>
            <person name="Brian M.M."/>
        </authorList>
    </citation>
    <scope>NUCLEOTIDE SEQUENCE [LARGE SCALE GENOMIC DNA]</scope>
    <source>
        <strain evidence="11 12">NRRL 13137</strain>
    </source>
</reference>
<comment type="subcellular location">
    <subcellularLocation>
        <location evidence="8">Endomembrane system</location>
        <topology evidence="8">Single-pass membrane protein</topology>
    </subcellularLocation>
</comment>
<feature type="transmembrane region" description="Helical" evidence="10">
    <location>
        <begin position="245"/>
        <end position="269"/>
    </location>
</feature>
<feature type="transmembrane region" description="Helical" evidence="10">
    <location>
        <begin position="201"/>
        <end position="224"/>
    </location>
</feature>
<keyword evidence="2" id="KW-0813">Transport</keyword>
<keyword evidence="5 10" id="KW-1133">Transmembrane helix</keyword>
<dbReference type="OrthoDB" id="2448307at2759"/>